<dbReference type="GO" id="GO:0022857">
    <property type="term" value="F:transmembrane transporter activity"/>
    <property type="evidence" value="ECO:0007669"/>
    <property type="project" value="InterPro"/>
</dbReference>
<feature type="transmembrane region" description="Helical" evidence="7">
    <location>
        <begin position="471"/>
        <end position="492"/>
    </location>
</feature>
<dbReference type="Proteomes" id="UP000033710">
    <property type="component" value="Unassembled WGS sequence"/>
</dbReference>
<proteinExistence type="predicted"/>
<feature type="transmembrane region" description="Helical" evidence="7">
    <location>
        <begin position="354"/>
        <end position="371"/>
    </location>
</feature>
<protein>
    <submittedName>
        <fullName evidence="9">Pantothenate transporter</fullName>
    </submittedName>
</protein>
<reference evidence="9 10" key="1">
    <citation type="journal article" date="2014" name="BMC Genomics">
        <title>Comparative genomics of the major fungal agents of human and animal Sporotrichosis: Sporothrix schenckii and Sporothrix brasiliensis.</title>
        <authorList>
            <person name="Teixeira M.M."/>
            <person name="de Almeida L.G."/>
            <person name="Kubitschek-Barreira P."/>
            <person name="Alves F.L."/>
            <person name="Kioshima E.S."/>
            <person name="Abadio A.K."/>
            <person name="Fernandes L."/>
            <person name="Derengowski L.S."/>
            <person name="Ferreira K.S."/>
            <person name="Souza R.C."/>
            <person name="Ruiz J.C."/>
            <person name="de Andrade N.C."/>
            <person name="Paes H.C."/>
            <person name="Nicola A.M."/>
            <person name="Albuquerque P."/>
            <person name="Gerber A.L."/>
            <person name="Martins V.P."/>
            <person name="Peconick L.D."/>
            <person name="Neto A.V."/>
            <person name="Chaucanez C.B."/>
            <person name="Silva P.A."/>
            <person name="Cunha O.L."/>
            <person name="de Oliveira F.F."/>
            <person name="dos Santos T.C."/>
            <person name="Barros A.L."/>
            <person name="Soares M.A."/>
            <person name="de Oliveira L.M."/>
            <person name="Marini M.M."/>
            <person name="Villalobos-Duno H."/>
            <person name="Cunha M.M."/>
            <person name="de Hoog S."/>
            <person name="da Silveira J.F."/>
            <person name="Henrissat B."/>
            <person name="Nino-Vega G.A."/>
            <person name="Cisalpino P.S."/>
            <person name="Mora-Montes H.M."/>
            <person name="Almeida S.R."/>
            <person name="Stajich J.E."/>
            <person name="Lopes-Bezerra L.M."/>
            <person name="Vasconcelos A.T."/>
            <person name="Felipe M.S."/>
        </authorList>
    </citation>
    <scope>NUCLEOTIDE SEQUENCE [LARGE SCALE GENOMIC DNA]</scope>
    <source>
        <strain evidence="9 10">1099-18</strain>
    </source>
</reference>
<dbReference type="SUPFAM" id="SSF103473">
    <property type="entry name" value="MFS general substrate transporter"/>
    <property type="match status" value="1"/>
</dbReference>
<sequence length="548" mass="62221">MSKEIEPQVLSIHDVDVNASSAVPEPPQVARQSFEGRSRGAGTELRDDPEARVAFLETFTAEEERSIMRKVDYRFCVLIGMMYMIKSIDVNNMSNVKVLQVGQLSNILKELQMTADQYNWCGSINGIAYIIFEAPSNLLLKRFSPHVWQGRIFLTWGIITACHAAVETHNQLWALRFLLGMFEAGMFPGVMAQLSSWYRTDEIAKPVAWFFGISGLSSIVGSLLCYGISYMNEVRGISAWRWVYIIEGCVTILFSAIVFFLLPDYPKSPRSHIWLTEREREFIEARLPENAPLTSDPNFSRKEIRATLKSPLIWSFTLSQTLVNLGGYSLTWYLPTIITNLGFAALPKNQLLNIVPAFVAILGLIFSAWFIDRAYIVRPAYIMIIMSGMVVCFVLFFTISNRVGIYIACILGSLFYQSYFIPFWAWRSATLVGTTGTALTYGLQSGIAQLGGVVGPQLFQSRWAYNGYKTSFAIAASCIIAGWLANIWTWYLTRNTEYDVLRVQRKAIKSRKEGRTVFDDDIRVYRERQFYQGVHFQKDVETKSSDSV</sequence>
<dbReference type="PANTHER" id="PTHR43791">
    <property type="entry name" value="PERMEASE-RELATED"/>
    <property type="match status" value="1"/>
</dbReference>
<feature type="region of interest" description="Disordered" evidence="6">
    <location>
        <begin position="16"/>
        <end position="45"/>
    </location>
</feature>
<dbReference type="GO" id="GO:0016020">
    <property type="term" value="C:membrane"/>
    <property type="evidence" value="ECO:0007669"/>
    <property type="project" value="UniProtKB-SubCell"/>
</dbReference>
<comment type="caution">
    <text evidence="9">The sequence shown here is derived from an EMBL/GenBank/DDBJ whole genome shotgun (WGS) entry which is preliminary data.</text>
</comment>
<evidence type="ECO:0000313" key="9">
    <source>
        <dbReference type="EMBL" id="KJR90085.1"/>
    </source>
</evidence>
<keyword evidence="2" id="KW-0813">Transport</keyword>
<feature type="transmembrane region" description="Helical" evidence="7">
    <location>
        <begin position="405"/>
        <end position="426"/>
    </location>
</feature>
<dbReference type="InterPro" id="IPR011701">
    <property type="entry name" value="MFS"/>
</dbReference>
<evidence type="ECO:0000256" key="3">
    <source>
        <dbReference type="ARBA" id="ARBA00022692"/>
    </source>
</evidence>
<name>A0A0F2MMM2_SPOSC</name>
<dbReference type="VEuPathDB" id="FungiDB:SPSK_06120"/>
<feature type="transmembrane region" description="Helical" evidence="7">
    <location>
        <begin position="172"/>
        <end position="195"/>
    </location>
</feature>
<evidence type="ECO:0000256" key="7">
    <source>
        <dbReference type="SAM" id="Phobius"/>
    </source>
</evidence>
<dbReference type="PANTHER" id="PTHR43791:SF91">
    <property type="entry name" value="MAJOR FACILITATOR SUPERFAMILY (MFS) PROFILE DOMAIN-CONTAINING PROTEIN-RELATED"/>
    <property type="match status" value="1"/>
</dbReference>
<feature type="transmembrane region" description="Helical" evidence="7">
    <location>
        <begin position="148"/>
        <end position="166"/>
    </location>
</feature>
<dbReference type="AlphaFoldDB" id="A0A0F2MMM2"/>
<evidence type="ECO:0000256" key="2">
    <source>
        <dbReference type="ARBA" id="ARBA00022448"/>
    </source>
</evidence>
<feature type="transmembrane region" description="Helical" evidence="7">
    <location>
        <begin position="380"/>
        <end position="399"/>
    </location>
</feature>
<dbReference type="InterPro" id="IPR036259">
    <property type="entry name" value="MFS_trans_sf"/>
</dbReference>
<dbReference type="OrthoDB" id="2985014at2759"/>
<feature type="domain" description="Major facilitator superfamily (MFS) profile" evidence="8">
    <location>
        <begin position="75"/>
        <end position="494"/>
    </location>
</feature>
<feature type="transmembrane region" description="Helical" evidence="7">
    <location>
        <begin position="207"/>
        <end position="230"/>
    </location>
</feature>
<feature type="transmembrane region" description="Helical" evidence="7">
    <location>
        <begin position="242"/>
        <end position="262"/>
    </location>
</feature>
<evidence type="ECO:0000259" key="8">
    <source>
        <dbReference type="PROSITE" id="PS50850"/>
    </source>
</evidence>
<dbReference type="GeneID" id="27668104"/>
<dbReference type="PROSITE" id="PS50850">
    <property type="entry name" value="MFS"/>
    <property type="match status" value="1"/>
</dbReference>
<evidence type="ECO:0000256" key="1">
    <source>
        <dbReference type="ARBA" id="ARBA00004141"/>
    </source>
</evidence>
<evidence type="ECO:0000313" key="10">
    <source>
        <dbReference type="Proteomes" id="UP000033710"/>
    </source>
</evidence>
<dbReference type="Gene3D" id="1.20.1250.20">
    <property type="entry name" value="MFS general substrate transporter like domains"/>
    <property type="match status" value="2"/>
</dbReference>
<evidence type="ECO:0000256" key="6">
    <source>
        <dbReference type="SAM" id="MobiDB-lite"/>
    </source>
</evidence>
<keyword evidence="5 7" id="KW-0472">Membrane</keyword>
<keyword evidence="3 7" id="KW-0812">Transmembrane</keyword>
<dbReference type="RefSeq" id="XP_016592761.1">
    <property type="nucleotide sequence ID" value="XM_016732827.1"/>
</dbReference>
<feature type="transmembrane region" description="Helical" evidence="7">
    <location>
        <begin position="312"/>
        <end position="334"/>
    </location>
</feature>
<keyword evidence="4 7" id="KW-1133">Transmembrane helix</keyword>
<feature type="compositionally biased region" description="Basic and acidic residues" evidence="6">
    <location>
        <begin position="34"/>
        <end position="45"/>
    </location>
</feature>
<dbReference type="InterPro" id="IPR020846">
    <property type="entry name" value="MFS_dom"/>
</dbReference>
<accession>A0A0F2MMM2</accession>
<comment type="subcellular location">
    <subcellularLocation>
        <location evidence="1">Membrane</location>
        <topology evidence="1">Multi-pass membrane protein</topology>
    </subcellularLocation>
</comment>
<dbReference type="KEGG" id="ssck:SPSK_06120"/>
<organism evidence="9 10">
    <name type="scientific">Sporothrix schenckii 1099-18</name>
    <dbReference type="NCBI Taxonomy" id="1397361"/>
    <lineage>
        <taxon>Eukaryota</taxon>
        <taxon>Fungi</taxon>
        <taxon>Dikarya</taxon>
        <taxon>Ascomycota</taxon>
        <taxon>Pezizomycotina</taxon>
        <taxon>Sordariomycetes</taxon>
        <taxon>Sordariomycetidae</taxon>
        <taxon>Ophiostomatales</taxon>
        <taxon>Ophiostomataceae</taxon>
        <taxon>Sporothrix</taxon>
    </lineage>
</organism>
<dbReference type="Pfam" id="PF07690">
    <property type="entry name" value="MFS_1"/>
    <property type="match status" value="1"/>
</dbReference>
<evidence type="ECO:0000256" key="5">
    <source>
        <dbReference type="ARBA" id="ARBA00023136"/>
    </source>
</evidence>
<gene>
    <name evidence="9" type="ORF">SPSK_06120</name>
</gene>
<reference evidence="9 10" key="2">
    <citation type="journal article" date="2015" name="Eukaryot. Cell">
        <title>Asexual propagation of a virulent clone complex in a human and feline outbreak of sporotrichosis.</title>
        <authorList>
            <person name="Teixeira Mde M."/>
            <person name="Rodrigues A.M."/>
            <person name="Tsui C.K."/>
            <person name="de Almeida L.G."/>
            <person name="Van Diepeningen A.D."/>
            <person name="van den Ende B.G."/>
            <person name="Fernandes G.F."/>
            <person name="Kano R."/>
            <person name="Hamelin R.C."/>
            <person name="Lopes-Bezerra L.M."/>
            <person name="Vasconcelos A.T."/>
            <person name="de Hoog S."/>
            <person name="de Camargo Z.P."/>
            <person name="Felipe M.S."/>
        </authorList>
    </citation>
    <scope>NUCLEOTIDE SEQUENCE [LARGE SCALE GENOMIC DNA]</scope>
    <source>
        <strain evidence="9 10">1099-18</strain>
    </source>
</reference>
<dbReference type="EMBL" id="AXCR01000001">
    <property type="protein sequence ID" value="KJR90085.1"/>
    <property type="molecule type" value="Genomic_DNA"/>
</dbReference>
<evidence type="ECO:0000256" key="4">
    <source>
        <dbReference type="ARBA" id="ARBA00022989"/>
    </source>
</evidence>